<proteinExistence type="predicted"/>
<reference evidence="1 2" key="1">
    <citation type="journal article" date="2017" name="PLoS Biol.">
        <title>The sea cucumber genome provides insights into morphological evolution and visceral regeneration.</title>
        <authorList>
            <person name="Zhang X."/>
            <person name="Sun L."/>
            <person name="Yuan J."/>
            <person name="Sun Y."/>
            <person name="Gao Y."/>
            <person name="Zhang L."/>
            <person name="Li S."/>
            <person name="Dai H."/>
            <person name="Hamel J.F."/>
            <person name="Liu C."/>
            <person name="Yu Y."/>
            <person name="Liu S."/>
            <person name="Lin W."/>
            <person name="Guo K."/>
            <person name="Jin S."/>
            <person name="Xu P."/>
            <person name="Storey K.B."/>
            <person name="Huan P."/>
            <person name="Zhang T."/>
            <person name="Zhou Y."/>
            <person name="Zhang J."/>
            <person name="Lin C."/>
            <person name="Li X."/>
            <person name="Xing L."/>
            <person name="Huo D."/>
            <person name="Sun M."/>
            <person name="Wang L."/>
            <person name="Mercier A."/>
            <person name="Li F."/>
            <person name="Yang H."/>
            <person name="Xiang J."/>
        </authorList>
    </citation>
    <scope>NUCLEOTIDE SEQUENCE [LARGE SCALE GENOMIC DNA]</scope>
    <source>
        <strain evidence="1">Shaxun</strain>
        <tissue evidence="1">Muscle</tissue>
    </source>
</reference>
<dbReference type="OrthoDB" id="10041188at2759"/>
<evidence type="ECO:0000313" key="2">
    <source>
        <dbReference type="Proteomes" id="UP000230750"/>
    </source>
</evidence>
<comment type="caution">
    <text evidence="1">The sequence shown here is derived from an EMBL/GenBank/DDBJ whole genome shotgun (WGS) entry which is preliminary data.</text>
</comment>
<dbReference type="EMBL" id="MRZV01001868">
    <property type="protein sequence ID" value="PIK35579.1"/>
    <property type="molecule type" value="Genomic_DNA"/>
</dbReference>
<organism evidence="1 2">
    <name type="scientific">Stichopus japonicus</name>
    <name type="common">Sea cucumber</name>
    <dbReference type="NCBI Taxonomy" id="307972"/>
    <lineage>
        <taxon>Eukaryota</taxon>
        <taxon>Metazoa</taxon>
        <taxon>Echinodermata</taxon>
        <taxon>Eleutherozoa</taxon>
        <taxon>Echinozoa</taxon>
        <taxon>Holothuroidea</taxon>
        <taxon>Aspidochirotacea</taxon>
        <taxon>Aspidochirotida</taxon>
        <taxon>Stichopodidae</taxon>
        <taxon>Apostichopus</taxon>
    </lineage>
</organism>
<protein>
    <submittedName>
        <fullName evidence="1">Uncharacterized protein</fullName>
    </submittedName>
</protein>
<dbReference type="STRING" id="307972.A0A2G8JIN1"/>
<dbReference type="AlphaFoldDB" id="A0A2G8JIN1"/>
<evidence type="ECO:0000313" key="1">
    <source>
        <dbReference type="EMBL" id="PIK35579.1"/>
    </source>
</evidence>
<dbReference type="Proteomes" id="UP000230750">
    <property type="component" value="Unassembled WGS sequence"/>
</dbReference>
<name>A0A2G8JIN1_STIJA</name>
<gene>
    <name evidence="1" type="ORF">BSL78_27599</name>
</gene>
<accession>A0A2G8JIN1</accession>
<sequence length="448" mass="52469">MARNVLLLYMISSSTEVIAPKIASIWLSLHLSEEEYTLLRASLHRLIGMDATRFKESTSDVVNVSAHSYNAMREVWIRWDKLQCHKGSKDCIKLEEERQNMVPQDEESKLSVKGYIGQVPRRHAASIDKWFSDSVIMAKETPKDILPYYNCTFTGRRVGQSFFAGTNIPSDITFNYCVKNDCVPFQMWDYLDMIKNEKRESVTEMCHAFTTKCVTITTNMIKQRRMKLGIYISDFLRLQPLLPRNAQFDRIFASNLIDFHKISVVLETLEPLLSNDNPHAVLLTETINWYGNLEKDADLPTDQNTRDELHVRCASDKLVQETLAKTRDITVSIMREFYNNMIYFVTYLRARRIHEPEVPYSGQSRRKPPTWLDLRNWGKLSLRDFRSGRNKVVPLCRRVNARTVSRCRGSNRILEWYREDGCHNPFWDNPLKYFIDCFTCLVNWMLII</sequence>
<keyword evidence="2" id="KW-1185">Reference proteome</keyword>